<accession>A0A345Y7W2</accession>
<sequence>MKPLKDQLKGAQERVRAAARTRSAVKAPAEPEPPIKPDTEPDFRTLFKDVRPLKASGKVPHKPPRPSAKPRFGHGHGPLTDAQQTAMLQHMSAWFEPAEIDARHSRDGMPGNTLRRLKHGHWPVVAELDLHGLDRYAAQDRLVVFLHRARERGVCVRIIHGKGLSSNGEPVLKKMVRQWLKSHPDVLAFCEADDRCGGSGALMVLLKTRHRE</sequence>
<gene>
    <name evidence="3" type="ORF">DWG20_11495</name>
</gene>
<dbReference type="KEGG" id="ccah:DWG20_11495"/>
<dbReference type="PANTHER" id="PTHR35562:SF2">
    <property type="entry name" value="DNA ENDONUCLEASE SMRA-RELATED"/>
    <property type="match status" value="1"/>
</dbReference>
<feature type="region of interest" description="Disordered" evidence="1">
    <location>
        <begin position="1"/>
        <end position="75"/>
    </location>
</feature>
<dbReference type="PROSITE" id="PS50828">
    <property type="entry name" value="SMR"/>
    <property type="match status" value="1"/>
</dbReference>
<dbReference type="RefSeq" id="WP_115433944.1">
    <property type="nucleotide sequence ID" value="NZ_CP031337.1"/>
</dbReference>
<dbReference type="Proteomes" id="UP000254537">
    <property type="component" value="Chromosome"/>
</dbReference>
<evidence type="ECO:0000313" key="3">
    <source>
        <dbReference type="EMBL" id="AXK40014.1"/>
    </source>
</evidence>
<dbReference type="PANTHER" id="PTHR35562">
    <property type="entry name" value="DNA ENDONUCLEASE SMRA-RELATED"/>
    <property type="match status" value="1"/>
</dbReference>
<evidence type="ECO:0000256" key="1">
    <source>
        <dbReference type="SAM" id="MobiDB-lite"/>
    </source>
</evidence>
<dbReference type="SMART" id="SM00463">
    <property type="entry name" value="SMR"/>
    <property type="match status" value="1"/>
</dbReference>
<dbReference type="InterPro" id="IPR036063">
    <property type="entry name" value="Smr_dom_sf"/>
</dbReference>
<dbReference type="InterPro" id="IPR002625">
    <property type="entry name" value="Smr_dom"/>
</dbReference>
<feature type="compositionally biased region" description="Low complexity" evidence="1">
    <location>
        <begin position="18"/>
        <end position="28"/>
    </location>
</feature>
<evidence type="ECO:0000259" key="2">
    <source>
        <dbReference type="PROSITE" id="PS50828"/>
    </source>
</evidence>
<feature type="compositionally biased region" description="Basic and acidic residues" evidence="1">
    <location>
        <begin position="33"/>
        <end position="52"/>
    </location>
</feature>
<dbReference type="OrthoDB" id="9808881at2"/>
<protein>
    <submittedName>
        <fullName evidence="3">DNA mismatch repair protein MutS</fullName>
    </submittedName>
</protein>
<feature type="compositionally biased region" description="Basic and acidic residues" evidence="1">
    <location>
        <begin position="1"/>
        <end position="16"/>
    </location>
</feature>
<evidence type="ECO:0000313" key="4">
    <source>
        <dbReference type="Proteomes" id="UP000254537"/>
    </source>
</evidence>
<organism evidence="3 4">
    <name type="scientific">Crenobacter cavernae</name>
    <dbReference type="NCBI Taxonomy" id="2290923"/>
    <lineage>
        <taxon>Bacteria</taxon>
        <taxon>Pseudomonadati</taxon>
        <taxon>Pseudomonadota</taxon>
        <taxon>Betaproteobacteria</taxon>
        <taxon>Neisseriales</taxon>
        <taxon>Neisseriaceae</taxon>
        <taxon>Crenobacter</taxon>
    </lineage>
</organism>
<reference evidence="3 4" key="1">
    <citation type="submission" date="2018-07" db="EMBL/GenBank/DDBJ databases">
        <title>Crenobacter cavernae sp. nov., isolated from a karst cave.</title>
        <authorList>
            <person name="Zhu H."/>
        </authorList>
    </citation>
    <scope>NUCLEOTIDE SEQUENCE [LARGE SCALE GENOMIC DNA]</scope>
    <source>
        <strain evidence="3 4">K1W11S-77</strain>
    </source>
</reference>
<dbReference type="SUPFAM" id="SSF160443">
    <property type="entry name" value="SMR domain-like"/>
    <property type="match status" value="1"/>
</dbReference>
<dbReference type="Pfam" id="PF01713">
    <property type="entry name" value="Smr"/>
    <property type="match status" value="1"/>
</dbReference>
<dbReference type="Gene3D" id="3.30.1370.110">
    <property type="match status" value="1"/>
</dbReference>
<dbReference type="AlphaFoldDB" id="A0A345Y7W2"/>
<feature type="domain" description="Smr" evidence="2">
    <location>
        <begin position="128"/>
        <end position="207"/>
    </location>
</feature>
<dbReference type="EMBL" id="CP031337">
    <property type="protein sequence ID" value="AXK40014.1"/>
    <property type="molecule type" value="Genomic_DNA"/>
</dbReference>
<name>A0A345Y7W2_9NEIS</name>
<proteinExistence type="predicted"/>